<feature type="region of interest" description="Disordered" evidence="1">
    <location>
        <begin position="215"/>
        <end position="239"/>
    </location>
</feature>
<dbReference type="Proteomes" id="UP001500034">
    <property type="component" value="Unassembled WGS sequence"/>
</dbReference>
<proteinExistence type="predicted"/>
<evidence type="ECO:0000256" key="1">
    <source>
        <dbReference type="SAM" id="MobiDB-lite"/>
    </source>
</evidence>
<gene>
    <name evidence="2" type="ORF">GCM10022384_14410</name>
</gene>
<comment type="caution">
    <text evidence="2">The sequence shown here is derived from an EMBL/GenBank/DDBJ whole genome shotgun (WGS) entry which is preliminary data.</text>
</comment>
<accession>A0ABP7PDC1</accession>
<evidence type="ECO:0000313" key="3">
    <source>
        <dbReference type="Proteomes" id="UP001500034"/>
    </source>
</evidence>
<dbReference type="RefSeq" id="WP_345590233.1">
    <property type="nucleotide sequence ID" value="NZ_BAABCQ010000019.1"/>
</dbReference>
<feature type="compositionally biased region" description="Low complexity" evidence="1">
    <location>
        <begin position="216"/>
        <end position="232"/>
    </location>
</feature>
<reference evidence="3" key="1">
    <citation type="journal article" date="2019" name="Int. J. Syst. Evol. Microbiol.">
        <title>The Global Catalogue of Microorganisms (GCM) 10K type strain sequencing project: providing services to taxonomists for standard genome sequencing and annotation.</title>
        <authorList>
            <consortium name="The Broad Institute Genomics Platform"/>
            <consortium name="The Broad Institute Genome Sequencing Center for Infectious Disease"/>
            <person name="Wu L."/>
            <person name="Ma J."/>
        </authorList>
    </citation>
    <scope>NUCLEOTIDE SEQUENCE [LARGE SCALE GENOMIC DNA]</scope>
    <source>
        <strain evidence="3">JCM 17027</strain>
    </source>
</reference>
<protein>
    <submittedName>
        <fullName evidence="2">Uncharacterized protein</fullName>
    </submittedName>
</protein>
<organism evidence="2 3">
    <name type="scientific">Streptomyces marokkonensis</name>
    <dbReference type="NCBI Taxonomy" id="324855"/>
    <lineage>
        <taxon>Bacteria</taxon>
        <taxon>Bacillati</taxon>
        <taxon>Actinomycetota</taxon>
        <taxon>Actinomycetes</taxon>
        <taxon>Kitasatosporales</taxon>
        <taxon>Streptomycetaceae</taxon>
        <taxon>Streptomyces</taxon>
    </lineage>
</organism>
<keyword evidence="3" id="KW-1185">Reference proteome</keyword>
<sequence>MSIAAHSHPSAHSIEAGTFPTGPEFPDVWRELLAESAAWTEVDIATYLRTWCGESPADVAARFTGVNHIGVYLGDYASDEEVFRWLSHLEGLRRDGELTGVEMGPSYISPRQYGTPGWWLSMSLPDGRVIETFTCRHFGAWTGRPVPERRRLMSHVALEVSTAEDVREVLGGLEGAIAHVEAIAYTEADEVGHTYGHLRNNATQSVLEIVHDAGAKDGPAASGSAPGADGEGVSLPREA</sequence>
<name>A0ABP7PDC1_9ACTN</name>
<dbReference type="EMBL" id="BAABCQ010000019">
    <property type="protein sequence ID" value="GAA3963433.1"/>
    <property type="molecule type" value="Genomic_DNA"/>
</dbReference>
<evidence type="ECO:0000313" key="2">
    <source>
        <dbReference type="EMBL" id="GAA3963433.1"/>
    </source>
</evidence>